<gene>
    <name evidence="1" type="ORF">Bccel_2767</name>
</gene>
<protein>
    <submittedName>
        <fullName evidence="1">Uncharacterized protein</fullName>
    </submittedName>
</protein>
<organism evidence="1 2">
    <name type="scientific">Pseudobacteroides cellulosolvens ATCC 35603 = DSM 2933</name>
    <dbReference type="NCBI Taxonomy" id="398512"/>
    <lineage>
        <taxon>Bacteria</taxon>
        <taxon>Bacillati</taxon>
        <taxon>Bacillota</taxon>
        <taxon>Clostridia</taxon>
        <taxon>Eubacteriales</taxon>
        <taxon>Oscillospiraceae</taxon>
        <taxon>Pseudobacteroides</taxon>
    </lineage>
</organism>
<dbReference type="Proteomes" id="UP000036923">
    <property type="component" value="Unassembled WGS sequence"/>
</dbReference>
<dbReference type="STRING" id="398512.Bccel_2767"/>
<dbReference type="OrthoDB" id="2083791at2"/>
<dbReference type="AlphaFoldDB" id="A0A0L6JNT0"/>
<keyword evidence="2" id="KW-1185">Reference proteome</keyword>
<proteinExistence type="predicted"/>
<evidence type="ECO:0000313" key="1">
    <source>
        <dbReference type="EMBL" id="KNY27496.1"/>
    </source>
</evidence>
<evidence type="ECO:0000313" key="2">
    <source>
        <dbReference type="Proteomes" id="UP000036923"/>
    </source>
</evidence>
<dbReference type="NCBIfam" id="NF047340">
    <property type="entry name" value="Athe_2463_dom"/>
    <property type="match status" value="1"/>
</dbReference>
<dbReference type="eggNOG" id="ENOG502Z93F">
    <property type="taxonomic scope" value="Bacteria"/>
</dbReference>
<reference evidence="2" key="1">
    <citation type="submission" date="2015-07" db="EMBL/GenBank/DDBJ databases">
        <title>Near-Complete Genome Sequence of the Cellulolytic Bacterium Bacteroides (Pseudobacteroides) cellulosolvens ATCC 35603.</title>
        <authorList>
            <person name="Dassa B."/>
            <person name="Utturkar S.M."/>
            <person name="Klingeman D.M."/>
            <person name="Hurt R.A."/>
            <person name="Keller M."/>
            <person name="Xu J."/>
            <person name="Reddy Y.H.K."/>
            <person name="Borovok I."/>
            <person name="Grinberg I.R."/>
            <person name="Lamed R."/>
            <person name="Zhivin O."/>
            <person name="Bayer E.A."/>
            <person name="Brown S.D."/>
        </authorList>
    </citation>
    <scope>NUCLEOTIDE SEQUENCE [LARGE SCALE GENOMIC DNA]</scope>
    <source>
        <strain evidence="2">DSM 2933</strain>
    </source>
</reference>
<dbReference type="RefSeq" id="WP_036944543.1">
    <property type="nucleotide sequence ID" value="NZ_JQKC01000032.1"/>
</dbReference>
<dbReference type="EMBL" id="LGTC01000001">
    <property type="protein sequence ID" value="KNY27496.1"/>
    <property type="molecule type" value="Genomic_DNA"/>
</dbReference>
<accession>A0A0L6JNT0</accession>
<comment type="caution">
    <text evidence="1">The sequence shown here is derived from an EMBL/GenBank/DDBJ whole genome shotgun (WGS) entry which is preliminary data.</text>
</comment>
<sequence precursor="true">MKRIILFILIICVSFVFSIPQYVNAEEIQEKITLENSLKLFNESMNLYYGMKNIDKNDPNTWFFGNNIVRNGNYYSFNTDIVRNALTDEEHYYNLLIVYGSEYSVPDNNRLYFEGKFQPRYLGFNANGDSYDNPNYPFDSWLGWKIPERIFIKNPWNNMRLCDHYKFSKNRFSGSEIKLSRPDGTTYIGNLEKNIQLGLDLICSTQTGKDLLVNPGNRADTKLYDVGTKPVDPDTGRTGLWCDFLQVTQPPTYYSWGHGRIFKFNGSGFNYMTLPIAPFKLVKDNIAVQLNSLPSISIYENTEATISAYATADTDKAVKTSAHWQGADASGNNVFDAKNPEFIIEKGIKQSTIKTPMLKSGKYKFKFSVNDPANPNPVENIYIDNTVEVTVNVVPRATIKGSVTLDYDVLSRDFHRPLNNGNNITAELSLAAATDKVRYTWIPNSTNGALNIIKNDPQNVLSGFKIINNPPEVNSNKTTVVKTPAATANIKRQALGDNPGWIYARNLVDLIAVPAINYSGSVTREYRREVYDVVSYTEVKDEESGETEKVPNYGWLYDGGGNTSALFSPLGNEPVTVVAHVFNGTANLPKEKKFREEYAANESNVTKKKLYWVSQPISLDVHRWMKHLTSSGSVKSLEARPGQFDRIFKGQEEAEITYKIDTPISKYYEYDRKNARNQAASGSKNYPRVPLASDKDYSGIPYPFKSGYYFNPAGKYSVTLKTVTYKNRRELTQNHKDLLESIQNSFQFSSNLIYEESKKKYTLNLNRTNSLVNITKSQTQSSYELIPHSPNDNGMTHGLFKEILEGWNESGTIGSYTNYKYREFVSDSNAPVYRVTETTTLTFEVNKGNKKLYTDYDMPDGNNYWMRAGFNDFTYKGMSIKGTGVLDNIGISVVDSAYNDLFNGED</sequence>
<name>A0A0L6JNT0_9FIRM</name>